<evidence type="ECO:0000256" key="3">
    <source>
        <dbReference type="ARBA" id="ARBA00023098"/>
    </source>
</evidence>
<name>A0A0W8G0M0_9ZZZZ</name>
<dbReference type="AlphaFoldDB" id="A0A0W8G0M0"/>
<dbReference type="PANTHER" id="PTHR14226:SF29">
    <property type="entry name" value="NEUROPATHY TARGET ESTERASE SWS"/>
    <property type="match status" value="1"/>
</dbReference>
<keyword evidence="5" id="KW-0645">Protease</keyword>
<dbReference type="InterPro" id="IPR050301">
    <property type="entry name" value="NTE"/>
</dbReference>
<keyword evidence="3" id="KW-0443">Lipid metabolism</keyword>
<gene>
    <name evidence="5" type="ORF">ASZ90_003461</name>
</gene>
<reference evidence="5" key="1">
    <citation type="journal article" date="2015" name="Proc. Natl. Acad. Sci. U.S.A.">
        <title>Networks of energetic and metabolic interactions define dynamics in microbial communities.</title>
        <authorList>
            <person name="Embree M."/>
            <person name="Liu J.K."/>
            <person name="Al-Bassam M.M."/>
            <person name="Zengler K."/>
        </authorList>
    </citation>
    <scope>NUCLEOTIDE SEQUENCE</scope>
</reference>
<dbReference type="Gene3D" id="3.40.1090.10">
    <property type="entry name" value="Cytosolic phospholipase A2 catalytic domain"/>
    <property type="match status" value="2"/>
</dbReference>
<dbReference type="InterPro" id="IPR016035">
    <property type="entry name" value="Acyl_Trfase/lysoPLipase"/>
</dbReference>
<dbReference type="PROSITE" id="PS51635">
    <property type="entry name" value="PNPLA"/>
    <property type="match status" value="1"/>
</dbReference>
<dbReference type="EMBL" id="LNQE01000420">
    <property type="protein sequence ID" value="KUG26698.1"/>
    <property type="molecule type" value="Genomic_DNA"/>
</dbReference>
<evidence type="ECO:0000313" key="5">
    <source>
        <dbReference type="EMBL" id="KUG26698.1"/>
    </source>
</evidence>
<comment type="caution">
    <text evidence="5">The sequence shown here is derived from an EMBL/GenBank/DDBJ whole genome shotgun (WGS) entry which is preliminary data.</text>
</comment>
<dbReference type="InterPro" id="IPR002641">
    <property type="entry name" value="PNPLA_dom"/>
</dbReference>
<dbReference type="GO" id="GO:0006508">
    <property type="term" value="P:proteolysis"/>
    <property type="evidence" value="ECO:0007669"/>
    <property type="project" value="UniProtKB-KW"/>
</dbReference>
<organism evidence="5">
    <name type="scientific">hydrocarbon metagenome</name>
    <dbReference type="NCBI Taxonomy" id="938273"/>
    <lineage>
        <taxon>unclassified sequences</taxon>
        <taxon>metagenomes</taxon>
        <taxon>ecological metagenomes</taxon>
    </lineage>
</organism>
<dbReference type="Pfam" id="PF01734">
    <property type="entry name" value="Patatin"/>
    <property type="match status" value="1"/>
</dbReference>
<dbReference type="GO" id="GO:0016042">
    <property type="term" value="P:lipid catabolic process"/>
    <property type="evidence" value="ECO:0007669"/>
    <property type="project" value="UniProtKB-KW"/>
</dbReference>
<proteinExistence type="predicted"/>
<dbReference type="GO" id="GO:0008233">
    <property type="term" value="F:peptidase activity"/>
    <property type="evidence" value="ECO:0007669"/>
    <property type="project" value="UniProtKB-KW"/>
</dbReference>
<dbReference type="PANTHER" id="PTHR14226">
    <property type="entry name" value="NEUROPATHY TARGET ESTERASE/SWISS CHEESE D.MELANOGASTER"/>
    <property type="match status" value="1"/>
</dbReference>
<feature type="domain" description="PNPLA" evidence="4">
    <location>
        <begin position="6"/>
        <end position="182"/>
    </location>
</feature>
<accession>A0A0W8G0M0</accession>
<protein>
    <submittedName>
        <fullName evidence="5">Serine protease</fullName>
    </submittedName>
</protein>
<dbReference type="SUPFAM" id="SSF52151">
    <property type="entry name" value="FabD/lysophospholipase-like"/>
    <property type="match status" value="1"/>
</dbReference>
<sequence length="276" mass="30891">MKKLGLALGAGGARGIAHIAVLEALEELEIKPCVISGTSIGAIVGLFYAAGFSTSEMKEILNEIIYGKRSKFWEIHRKSDFIKYFDLLDPTIKTGGLLRGDKLASFLSTKVKISNFKELQIPFKVTTTDYYKKIQVIIDKGELLSAVRASYALPFLFAPIEREGKLLIDGGMVNPLPFDVIRKDCDITVAVDVSATNDYHDRLEIPPSYEVLFSSFQIMQSAIVNEKLKTSKPDILIKTNIKGVRVHEFMKADEILRNSESYKIELKKKLKKLLSL</sequence>
<keyword evidence="1" id="KW-0378">Hydrolase</keyword>
<keyword evidence="2" id="KW-0442">Lipid degradation</keyword>
<evidence type="ECO:0000259" key="4">
    <source>
        <dbReference type="PROSITE" id="PS51635"/>
    </source>
</evidence>
<evidence type="ECO:0000256" key="1">
    <source>
        <dbReference type="ARBA" id="ARBA00022801"/>
    </source>
</evidence>
<evidence type="ECO:0000256" key="2">
    <source>
        <dbReference type="ARBA" id="ARBA00022963"/>
    </source>
</evidence>